<proteinExistence type="predicted"/>
<comment type="caution">
    <text evidence="1">The sequence shown here is derived from an EMBL/GenBank/DDBJ whole genome shotgun (WGS) entry which is preliminary data.</text>
</comment>
<dbReference type="EMBL" id="CM039178">
    <property type="protein sequence ID" value="KAH9679770.1"/>
    <property type="molecule type" value="Genomic_DNA"/>
</dbReference>
<reference evidence="2" key="1">
    <citation type="journal article" date="2023" name="Hortic. Res.">
        <title>A chromosome-level phased genome enabling allele-level studies in sweet orange: a case study on citrus Huanglongbing tolerance.</title>
        <authorList>
            <person name="Wu B."/>
            <person name="Yu Q."/>
            <person name="Deng Z."/>
            <person name="Duan Y."/>
            <person name="Luo F."/>
            <person name="Gmitter F. Jr."/>
        </authorList>
    </citation>
    <scope>NUCLEOTIDE SEQUENCE [LARGE SCALE GENOMIC DNA]</scope>
    <source>
        <strain evidence="2">cv. Valencia</strain>
    </source>
</reference>
<dbReference type="Proteomes" id="UP000829398">
    <property type="component" value="Chromosome 9"/>
</dbReference>
<name>A0ACB8HYF5_CITSI</name>
<protein>
    <submittedName>
        <fullName evidence="1">Uncharacterized protein</fullName>
    </submittedName>
</protein>
<gene>
    <name evidence="1" type="ORF">KPL71_026265</name>
</gene>
<organism evidence="1 2">
    <name type="scientific">Citrus sinensis</name>
    <name type="common">Sweet orange</name>
    <name type="synonym">Citrus aurantium var. sinensis</name>
    <dbReference type="NCBI Taxonomy" id="2711"/>
    <lineage>
        <taxon>Eukaryota</taxon>
        <taxon>Viridiplantae</taxon>
        <taxon>Streptophyta</taxon>
        <taxon>Embryophyta</taxon>
        <taxon>Tracheophyta</taxon>
        <taxon>Spermatophyta</taxon>
        <taxon>Magnoliopsida</taxon>
        <taxon>eudicotyledons</taxon>
        <taxon>Gunneridae</taxon>
        <taxon>Pentapetalae</taxon>
        <taxon>rosids</taxon>
        <taxon>malvids</taxon>
        <taxon>Sapindales</taxon>
        <taxon>Rutaceae</taxon>
        <taxon>Aurantioideae</taxon>
        <taxon>Citrus</taxon>
    </lineage>
</organism>
<keyword evidence="2" id="KW-1185">Reference proteome</keyword>
<sequence length="909" mass="105055">MATQNDSTFREGQSTTRPPYFDGNDYSYWKTRMRIYLQALDYEIWEIVNDGPFMPLTKNEVGEDIPKPSREWNELEKRKTSLNSKVMNVLFCALDKKEFHRVSSCESANEIWHKLEVVYEGTNQVKESKISRYTLQYELFQMEQNESVYSMYTRFTDIVNTLGALGKTFSNSEKVKKIIRSLPKELRQKRTAIEEVKDLNMLLIDDLIGSLISYEEDLATEKGHEKKKKNIALKASKRESDEESEMDDEELAMLARRFRKFYKKNNELRKFRSHKKKKEKKEPITCYECKKPGHIRPKCPLLNKFKKKAMVATWDDNDEETSDDEEQQEMTNLALMAFGEESCDELDDGLKKKKNKWYLDSDCSRHMTGNYSWFSSFTKIENGGDVSFGDNSKGKIVGIGNVGTKWVFRNKMDEFSVVVRNKARLVAQGYNQEEGIDFDEIFAPVARLESIRMLLAYAYHKDFILFQMDIKSAFLNGYIMEEVYVKQPPGFENEKFPNHVYKLSKALYGLKQALRACTPMSTTIKLDKDEKGKEVDIKNNKLLAKWFHQSFRTREVLNTLNISHRNLFQLLGDVGWIDALMIEENVYPDLVKVFYSNMDVFVEKKSRVITNVGEVMIDFDVSLLNSILGSSDFGLEIFSPRKSPKLDNYVHVNTVRNICQHNGLSVEDCTIHFRTQCLCLQTRILFRFIQSIVLPRSGHLDEVSHMEIVLIDCILRRRPVNLGYTIIRTMLTIPALITRSLPYGHFITRILKYFDVLIQEPSCRSSKGIGNDAVFGLGFEWSNDTWVKFTENKFTFLASSDDRPLNAVVPADPLPIFSLSFRGQRRRRDPPVSASVPDASASTLSPPEPPISDEVTLQQLMDEVGTLSVRQIEFQQQQQQLIHGQRLLFEHFGIPYPYSPPSPPSSPPL</sequence>
<evidence type="ECO:0000313" key="1">
    <source>
        <dbReference type="EMBL" id="KAH9679770.1"/>
    </source>
</evidence>
<evidence type="ECO:0000313" key="2">
    <source>
        <dbReference type="Proteomes" id="UP000829398"/>
    </source>
</evidence>
<accession>A0ACB8HYF5</accession>